<evidence type="ECO:0000313" key="6">
    <source>
        <dbReference type="Proteomes" id="UP000799424"/>
    </source>
</evidence>
<evidence type="ECO:0000256" key="1">
    <source>
        <dbReference type="ARBA" id="ARBA00005725"/>
    </source>
</evidence>
<reference evidence="5" key="1">
    <citation type="journal article" date="2020" name="Stud. Mycol.">
        <title>101 Dothideomycetes genomes: a test case for predicting lifestyles and emergence of pathogens.</title>
        <authorList>
            <person name="Haridas S."/>
            <person name="Albert R."/>
            <person name="Binder M."/>
            <person name="Bloem J."/>
            <person name="Labutti K."/>
            <person name="Salamov A."/>
            <person name="Andreopoulos B."/>
            <person name="Baker S."/>
            <person name="Barry K."/>
            <person name="Bills G."/>
            <person name="Bluhm B."/>
            <person name="Cannon C."/>
            <person name="Castanera R."/>
            <person name="Culley D."/>
            <person name="Daum C."/>
            <person name="Ezra D."/>
            <person name="Gonzalez J."/>
            <person name="Henrissat B."/>
            <person name="Kuo A."/>
            <person name="Liang C."/>
            <person name="Lipzen A."/>
            <person name="Lutzoni F."/>
            <person name="Magnuson J."/>
            <person name="Mondo S."/>
            <person name="Nolan M."/>
            <person name="Ohm R."/>
            <person name="Pangilinan J."/>
            <person name="Park H.-J."/>
            <person name="Ramirez L."/>
            <person name="Alfaro M."/>
            <person name="Sun H."/>
            <person name="Tritt A."/>
            <person name="Yoshinaga Y."/>
            <person name="Zwiers L.-H."/>
            <person name="Turgeon B."/>
            <person name="Goodwin S."/>
            <person name="Spatafora J."/>
            <person name="Crous P."/>
            <person name="Grigoriev I."/>
        </authorList>
    </citation>
    <scope>NUCLEOTIDE SEQUENCE</scope>
    <source>
        <strain evidence="5">CBS 113818</strain>
    </source>
</reference>
<dbReference type="OrthoDB" id="419598at2759"/>
<dbReference type="InterPro" id="IPR016040">
    <property type="entry name" value="NAD(P)-bd_dom"/>
</dbReference>
<dbReference type="Gene3D" id="3.40.50.720">
    <property type="entry name" value="NAD(P)-binding Rossmann-like Domain"/>
    <property type="match status" value="1"/>
</dbReference>
<dbReference type="PANTHER" id="PTHR47706:SF10">
    <property type="entry name" value="NMRA-LIKE DOMAIN-CONTAINING PROTEIN"/>
    <property type="match status" value="1"/>
</dbReference>
<keyword evidence="6" id="KW-1185">Reference proteome</keyword>
<proteinExistence type="inferred from homology"/>
<dbReference type="AlphaFoldDB" id="A0A6A6ZQH1"/>
<name>A0A6A6ZQH1_9PLEO</name>
<dbReference type="SUPFAM" id="SSF51735">
    <property type="entry name" value="NAD(P)-binding Rossmann-fold domains"/>
    <property type="match status" value="1"/>
</dbReference>
<dbReference type="EMBL" id="MU006233">
    <property type="protein sequence ID" value="KAF2822869.1"/>
    <property type="molecule type" value="Genomic_DNA"/>
</dbReference>
<sequence>MQIKTIAILGPGGNVGSAIISELIKDGLRFKITAITRPSSTYATPPDSTITHKAVDYASFASLKETFTGQDAVVNCITGGATQYDPTKLIIDAAVAAGVGFYFANEFVSYLDSEQYRRLPEAFVGGKVRIRKYLAGLADQGEMTWSSLNGGPFFDMWLAKGPAGIDIANRRARIYGTGNNPLFWTPLPTMGLAAANMLRNPDLIANRPIYICPIAQLSQNTLLATVERVLGKKFEVEHVDVKKINEHGRIALERGEAGKAMKGLGVSNQFYEGDSGNDFSHLLENEVVGVEMVGVEDAVREVIERYGEDVKIVEGMYYVEACEI</sequence>
<dbReference type="Proteomes" id="UP000799424">
    <property type="component" value="Unassembled WGS sequence"/>
</dbReference>
<accession>A0A6A6ZQH1</accession>
<evidence type="ECO:0000256" key="3">
    <source>
        <dbReference type="ARBA" id="ARBA00023002"/>
    </source>
</evidence>
<evidence type="ECO:0000313" key="5">
    <source>
        <dbReference type="EMBL" id="KAF2822869.1"/>
    </source>
</evidence>
<keyword evidence="2" id="KW-0521">NADP</keyword>
<feature type="domain" description="NAD(P)-binding" evidence="4">
    <location>
        <begin position="12"/>
        <end position="99"/>
    </location>
</feature>
<dbReference type="GO" id="GO:0016491">
    <property type="term" value="F:oxidoreductase activity"/>
    <property type="evidence" value="ECO:0007669"/>
    <property type="project" value="UniProtKB-KW"/>
</dbReference>
<protein>
    <submittedName>
        <fullName evidence="5">NAD(P)-binding protein</fullName>
    </submittedName>
</protein>
<dbReference type="InterPro" id="IPR051609">
    <property type="entry name" value="NmrA/Isoflavone_reductase-like"/>
</dbReference>
<dbReference type="InterPro" id="IPR036291">
    <property type="entry name" value="NAD(P)-bd_dom_sf"/>
</dbReference>
<gene>
    <name evidence="5" type="ORF">CC86DRAFT_372666</name>
</gene>
<comment type="similarity">
    <text evidence="1">Belongs to the NmrA-type oxidoreductase family. Isoflavone reductase subfamily.</text>
</comment>
<organism evidence="5 6">
    <name type="scientific">Ophiobolus disseminans</name>
    <dbReference type="NCBI Taxonomy" id="1469910"/>
    <lineage>
        <taxon>Eukaryota</taxon>
        <taxon>Fungi</taxon>
        <taxon>Dikarya</taxon>
        <taxon>Ascomycota</taxon>
        <taxon>Pezizomycotina</taxon>
        <taxon>Dothideomycetes</taxon>
        <taxon>Pleosporomycetidae</taxon>
        <taxon>Pleosporales</taxon>
        <taxon>Pleosporineae</taxon>
        <taxon>Phaeosphaeriaceae</taxon>
        <taxon>Ophiobolus</taxon>
    </lineage>
</organism>
<evidence type="ECO:0000259" key="4">
    <source>
        <dbReference type="Pfam" id="PF13460"/>
    </source>
</evidence>
<dbReference type="Pfam" id="PF13460">
    <property type="entry name" value="NAD_binding_10"/>
    <property type="match status" value="1"/>
</dbReference>
<dbReference type="PANTHER" id="PTHR47706">
    <property type="entry name" value="NMRA-LIKE FAMILY PROTEIN"/>
    <property type="match status" value="1"/>
</dbReference>
<evidence type="ECO:0000256" key="2">
    <source>
        <dbReference type="ARBA" id="ARBA00022857"/>
    </source>
</evidence>
<keyword evidence="3" id="KW-0560">Oxidoreductase</keyword>